<keyword evidence="9" id="KW-1185">Reference proteome</keyword>
<evidence type="ECO:0000313" key="8">
    <source>
        <dbReference type="EMBL" id="THG03130.1"/>
    </source>
</evidence>
<evidence type="ECO:0000256" key="1">
    <source>
        <dbReference type="ARBA" id="ARBA00004167"/>
    </source>
</evidence>
<evidence type="ECO:0000256" key="6">
    <source>
        <dbReference type="PROSITE-ProRule" id="PRU00076"/>
    </source>
</evidence>
<keyword evidence="4" id="KW-0677">Repeat</keyword>
<dbReference type="SMART" id="SM00181">
    <property type="entry name" value="EGF"/>
    <property type="match status" value="1"/>
</dbReference>
<dbReference type="AlphaFoldDB" id="A0A4S4DJS7"/>
<evidence type="ECO:0000256" key="4">
    <source>
        <dbReference type="ARBA" id="ARBA00022737"/>
    </source>
</evidence>
<protein>
    <recommendedName>
        <fullName evidence="7">EGF-like domain-containing protein</fullName>
    </recommendedName>
</protein>
<dbReference type="CDD" id="cd00054">
    <property type="entry name" value="EGF_CA"/>
    <property type="match status" value="1"/>
</dbReference>
<gene>
    <name evidence="8" type="ORF">TEA_023267</name>
</gene>
<dbReference type="Proteomes" id="UP000306102">
    <property type="component" value="Unassembled WGS sequence"/>
</dbReference>
<name>A0A4S4DJS7_CAMSN</name>
<dbReference type="Gene3D" id="2.10.25.10">
    <property type="entry name" value="Laminin"/>
    <property type="match status" value="1"/>
</dbReference>
<dbReference type="PROSITE" id="PS00010">
    <property type="entry name" value="ASX_HYDROXYL"/>
    <property type="match status" value="1"/>
</dbReference>
<dbReference type="PROSITE" id="PS50026">
    <property type="entry name" value="EGF_3"/>
    <property type="match status" value="1"/>
</dbReference>
<dbReference type="InterPro" id="IPR025287">
    <property type="entry name" value="WAK_GUB"/>
</dbReference>
<evidence type="ECO:0000259" key="7">
    <source>
        <dbReference type="PROSITE" id="PS50026"/>
    </source>
</evidence>
<dbReference type="PROSITE" id="PS01187">
    <property type="entry name" value="EGF_CA"/>
    <property type="match status" value="1"/>
</dbReference>
<keyword evidence="2 6" id="KW-0245">EGF-like domain</keyword>
<dbReference type="STRING" id="542762.A0A4S4DJS7"/>
<dbReference type="GO" id="GO:0005509">
    <property type="term" value="F:calcium ion binding"/>
    <property type="evidence" value="ECO:0007669"/>
    <property type="project" value="InterPro"/>
</dbReference>
<dbReference type="Pfam" id="PF07645">
    <property type="entry name" value="EGF_CA"/>
    <property type="match status" value="1"/>
</dbReference>
<dbReference type="InterPro" id="IPR000152">
    <property type="entry name" value="EGF-type_Asp/Asn_hydroxyl_site"/>
</dbReference>
<organism evidence="8 9">
    <name type="scientific">Camellia sinensis var. sinensis</name>
    <name type="common">China tea</name>
    <dbReference type="NCBI Taxonomy" id="542762"/>
    <lineage>
        <taxon>Eukaryota</taxon>
        <taxon>Viridiplantae</taxon>
        <taxon>Streptophyta</taxon>
        <taxon>Embryophyta</taxon>
        <taxon>Tracheophyta</taxon>
        <taxon>Spermatophyta</taxon>
        <taxon>Magnoliopsida</taxon>
        <taxon>eudicotyledons</taxon>
        <taxon>Gunneridae</taxon>
        <taxon>Pentapetalae</taxon>
        <taxon>asterids</taxon>
        <taxon>Ericales</taxon>
        <taxon>Theaceae</taxon>
        <taxon>Camellia</taxon>
    </lineage>
</organism>
<dbReference type="EMBL" id="SDRB02011040">
    <property type="protein sequence ID" value="THG03130.1"/>
    <property type="molecule type" value="Genomic_DNA"/>
</dbReference>
<comment type="subcellular location">
    <subcellularLocation>
        <location evidence="1">Membrane</location>
        <topology evidence="1">Single-pass membrane protein</topology>
    </subcellularLocation>
</comment>
<accession>A0A4S4DJS7</accession>
<proteinExistence type="predicted"/>
<dbReference type="SUPFAM" id="SSF57196">
    <property type="entry name" value="EGF/Laminin"/>
    <property type="match status" value="1"/>
</dbReference>
<comment type="caution">
    <text evidence="8">The sequence shown here is derived from an EMBL/GenBank/DDBJ whole genome shotgun (WGS) entry which is preliminary data.</text>
</comment>
<keyword evidence="3" id="KW-0732">Signal</keyword>
<keyword evidence="5" id="KW-1015">Disulfide bond</keyword>
<dbReference type="Pfam" id="PF13947">
    <property type="entry name" value="GUB_WAK_bind"/>
    <property type="match status" value="1"/>
</dbReference>
<dbReference type="InterPro" id="IPR001881">
    <property type="entry name" value="EGF-like_Ca-bd_dom"/>
</dbReference>
<reference evidence="8 9" key="1">
    <citation type="journal article" date="2018" name="Proc. Natl. Acad. Sci. U.S.A.">
        <title>Draft genome sequence of Camellia sinensis var. sinensis provides insights into the evolution of the tea genome and tea quality.</title>
        <authorList>
            <person name="Wei C."/>
            <person name="Yang H."/>
            <person name="Wang S."/>
            <person name="Zhao J."/>
            <person name="Liu C."/>
            <person name="Gao L."/>
            <person name="Xia E."/>
            <person name="Lu Y."/>
            <person name="Tai Y."/>
            <person name="She G."/>
            <person name="Sun J."/>
            <person name="Cao H."/>
            <person name="Tong W."/>
            <person name="Gao Q."/>
            <person name="Li Y."/>
            <person name="Deng W."/>
            <person name="Jiang X."/>
            <person name="Wang W."/>
            <person name="Chen Q."/>
            <person name="Zhang S."/>
            <person name="Li H."/>
            <person name="Wu J."/>
            <person name="Wang P."/>
            <person name="Li P."/>
            <person name="Shi C."/>
            <person name="Zheng F."/>
            <person name="Jian J."/>
            <person name="Huang B."/>
            <person name="Shan D."/>
            <person name="Shi M."/>
            <person name="Fang C."/>
            <person name="Yue Y."/>
            <person name="Li F."/>
            <person name="Li D."/>
            <person name="Wei S."/>
            <person name="Han B."/>
            <person name="Jiang C."/>
            <person name="Yin Y."/>
            <person name="Xia T."/>
            <person name="Zhang Z."/>
            <person name="Bennetzen J.L."/>
            <person name="Zhao S."/>
            <person name="Wan X."/>
        </authorList>
    </citation>
    <scope>NUCLEOTIDE SEQUENCE [LARGE SCALE GENOMIC DNA]</scope>
    <source>
        <strain evidence="9">cv. Shuchazao</strain>
        <tissue evidence="8">Leaf</tissue>
    </source>
</reference>
<dbReference type="PANTHER" id="PTHR33491">
    <property type="entry name" value="OSJNBA0016N04.9 PROTEIN"/>
    <property type="match status" value="1"/>
</dbReference>
<dbReference type="GO" id="GO:0016020">
    <property type="term" value="C:membrane"/>
    <property type="evidence" value="ECO:0007669"/>
    <property type="project" value="UniProtKB-SubCell"/>
</dbReference>
<evidence type="ECO:0000256" key="3">
    <source>
        <dbReference type="ARBA" id="ARBA00022729"/>
    </source>
</evidence>
<evidence type="ECO:0000256" key="5">
    <source>
        <dbReference type="ARBA" id="ARBA00023157"/>
    </source>
</evidence>
<dbReference type="InterPro" id="IPR049883">
    <property type="entry name" value="NOTCH1_EGF-like"/>
</dbReference>
<dbReference type="FunFam" id="2.10.25.10:FF:000038">
    <property type="entry name" value="Fibrillin 2"/>
    <property type="match status" value="1"/>
</dbReference>
<dbReference type="GO" id="GO:0030247">
    <property type="term" value="F:polysaccharide binding"/>
    <property type="evidence" value="ECO:0007669"/>
    <property type="project" value="InterPro"/>
</dbReference>
<evidence type="ECO:0000256" key="2">
    <source>
        <dbReference type="ARBA" id="ARBA00022536"/>
    </source>
</evidence>
<sequence length="311" mass="33820">MVATVNAGIWLPKGFQGFESGILLQPMLAWVLGSVVLAATVASAADETSYGCPSTCDEIIVPYPFGTKEGCYMEEHFHVTCDHSTDPQKLYLNASDASIEITKILLSVRSSKFPISITRNKFIAIGCDTYDVIEGFEGRNYSTGCLSQCDNSDNVTNGSCSGIGCCEKSIPKRVTSFKFNAIIEFDINDQTWRFSILDIDECLISSPSPCNITCHNLLGTYSCSCPEGYEGDGRIDGSGCSPIPHSNNIPSLIKIALDSPNKWFQSLVSHFSKKQSAISKSAQKSSCSKFTFEHNNSVVSSREVQNCKAQS</sequence>
<comment type="caution">
    <text evidence="6">Lacks conserved residue(s) required for the propagation of feature annotation.</text>
</comment>
<evidence type="ECO:0000313" key="9">
    <source>
        <dbReference type="Proteomes" id="UP000306102"/>
    </source>
</evidence>
<dbReference type="InterPro" id="IPR000742">
    <property type="entry name" value="EGF"/>
</dbReference>
<dbReference type="InterPro" id="IPR018097">
    <property type="entry name" value="EGF_Ca-bd_CS"/>
</dbReference>
<feature type="domain" description="EGF-like" evidence="7">
    <location>
        <begin position="198"/>
        <end position="232"/>
    </location>
</feature>
<dbReference type="SMART" id="SM00179">
    <property type="entry name" value="EGF_CA"/>
    <property type="match status" value="1"/>
</dbReference>